<feature type="transmembrane region" description="Helical" evidence="7">
    <location>
        <begin position="352"/>
        <end position="371"/>
    </location>
</feature>
<comment type="caution">
    <text evidence="9">The sequence shown here is derived from an EMBL/GenBank/DDBJ whole genome shotgun (WGS) entry which is preliminary data.</text>
</comment>
<feature type="transmembrane region" description="Helical" evidence="7">
    <location>
        <begin position="107"/>
        <end position="131"/>
    </location>
</feature>
<keyword evidence="4 7" id="KW-0812">Transmembrane</keyword>
<dbReference type="Pfam" id="PF07690">
    <property type="entry name" value="MFS_1"/>
    <property type="match status" value="1"/>
</dbReference>
<dbReference type="EMBL" id="ARZA01000048">
    <property type="protein sequence ID" value="EOD01548.1"/>
    <property type="molecule type" value="Genomic_DNA"/>
</dbReference>
<feature type="transmembrane region" description="Helical" evidence="7">
    <location>
        <begin position="261"/>
        <end position="285"/>
    </location>
</feature>
<protein>
    <submittedName>
        <fullName evidence="9">Permease of the major facilitator superfamily</fullName>
    </submittedName>
</protein>
<dbReference type="SUPFAM" id="SSF103473">
    <property type="entry name" value="MFS general substrate transporter"/>
    <property type="match status" value="1"/>
</dbReference>
<keyword evidence="10" id="KW-1185">Reference proteome</keyword>
<dbReference type="Gene3D" id="1.20.1250.20">
    <property type="entry name" value="MFS general substrate transporter like domains"/>
    <property type="match status" value="1"/>
</dbReference>
<keyword evidence="5 7" id="KW-1133">Transmembrane helix</keyword>
<dbReference type="InterPro" id="IPR011701">
    <property type="entry name" value="MFS"/>
</dbReference>
<organism evidence="9 10">
    <name type="scientific">Caldisalinibacter kiritimatiensis</name>
    <dbReference type="NCBI Taxonomy" id="1304284"/>
    <lineage>
        <taxon>Bacteria</taxon>
        <taxon>Bacillati</taxon>
        <taxon>Bacillota</taxon>
        <taxon>Tissierellia</taxon>
        <taxon>Tissierellales</taxon>
        <taxon>Thermohalobacteraceae</taxon>
        <taxon>Caldisalinibacter</taxon>
    </lineage>
</organism>
<sequence length="417" mass="45997">MGIKEELKTYVGLPKSIYVLFFARIINSMGAFVFPFLTFFLTENLGMGEEIAGKFVFMSAMSYVPGSIIGGKLSDHIGRKKIIIFFQALAAICFIPCAFLGNSIVVPWLLILAGVFGGAAQPAYSAMMADLTNTDNRKPAFSLLYLGINIGFAVGPLIAGILYNNYIEWIFLGDAATTFISLILIMIYVHESLPTEDEIEQSKELDTNERAEEGNLFEVLLKRPQLLAFALVSTIYSFVYAQHSFALAIQVKDIFGMDKGTVFFGMLGTTNALVVVVMTLFLTSLTKKLKPILNISIAGILNAIGFGIIYYIAEFPMFVFSTIVWTMGEILNVTNSGVYIANHAPMTHRGRFNTILSIITGAGFALSPVIMGSFIENHGVRQVWPLVFVLSMGAAVLMYILYRVEKSQEQKKDCIKL</sequence>
<feature type="transmembrane region" description="Helical" evidence="7">
    <location>
        <begin position="292"/>
        <end position="312"/>
    </location>
</feature>
<evidence type="ECO:0000256" key="7">
    <source>
        <dbReference type="SAM" id="Phobius"/>
    </source>
</evidence>
<evidence type="ECO:0000313" key="9">
    <source>
        <dbReference type="EMBL" id="EOD01548.1"/>
    </source>
</evidence>
<feature type="transmembrane region" description="Helical" evidence="7">
    <location>
        <begin position="383"/>
        <end position="402"/>
    </location>
</feature>
<evidence type="ECO:0000259" key="8">
    <source>
        <dbReference type="PROSITE" id="PS50850"/>
    </source>
</evidence>
<dbReference type="STRING" id="1304284.L21TH_0351"/>
<evidence type="ECO:0000256" key="1">
    <source>
        <dbReference type="ARBA" id="ARBA00004651"/>
    </source>
</evidence>
<evidence type="ECO:0000256" key="5">
    <source>
        <dbReference type="ARBA" id="ARBA00022989"/>
    </source>
</evidence>
<dbReference type="InterPro" id="IPR050171">
    <property type="entry name" value="MFS_Transporters"/>
</dbReference>
<feature type="transmembrane region" description="Helical" evidence="7">
    <location>
        <begin position="51"/>
        <end position="70"/>
    </location>
</feature>
<evidence type="ECO:0000256" key="6">
    <source>
        <dbReference type="ARBA" id="ARBA00023136"/>
    </source>
</evidence>
<dbReference type="PANTHER" id="PTHR23517">
    <property type="entry name" value="RESISTANCE PROTEIN MDTM, PUTATIVE-RELATED-RELATED"/>
    <property type="match status" value="1"/>
</dbReference>
<gene>
    <name evidence="9" type="ORF">L21TH_0351</name>
</gene>
<dbReference type="PROSITE" id="PS50850">
    <property type="entry name" value="MFS"/>
    <property type="match status" value="1"/>
</dbReference>
<dbReference type="CDD" id="cd17329">
    <property type="entry name" value="MFS_MdtH_MDR_like"/>
    <property type="match status" value="1"/>
</dbReference>
<dbReference type="AlphaFoldDB" id="R1AWK0"/>
<dbReference type="eggNOG" id="COG2814">
    <property type="taxonomic scope" value="Bacteria"/>
</dbReference>
<feature type="transmembrane region" description="Helical" evidence="7">
    <location>
        <begin position="82"/>
        <end position="101"/>
    </location>
</feature>
<feature type="transmembrane region" description="Helical" evidence="7">
    <location>
        <begin position="226"/>
        <end position="249"/>
    </location>
</feature>
<feature type="transmembrane region" description="Helical" evidence="7">
    <location>
        <begin position="169"/>
        <end position="189"/>
    </location>
</feature>
<dbReference type="GO" id="GO:0022857">
    <property type="term" value="F:transmembrane transporter activity"/>
    <property type="evidence" value="ECO:0007669"/>
    <property type="project" value="InterPro"/>
</dbReference>
<dbReference type="InterPro" id="IPR036259">
    <property type="entry name" value="MFS_trans_sf"/>
</dbReference>
<name>R1AWK0_9FIRM</name>
<dbReference type="Proteomes" id="UP000013378">
    <property type="component" value="Unassembled WGS sequence"/>
</dbReference>
<evidence type="ECO:0000256" key="3">
    <source>
        <dbReference type="ARBA" id="ARBA00022475"/>
    </source>
</evidence>
<evidence type="ECO:0000256" key="4">
    <source>
        <dbReference type="ARBA" id="ARBA00022692"/>
    </source>
</evidence>
<keyword evidence="6 7" id="KW-0472">Membrane</keyword>
<keyword evidence="3" id="KW-1003">Cell membrane</keyword>
<reference evidence="9 10" key="1">
    <citation type="journal article" date="2015" name="Geomicrobiol. J.">
        <title>Caldisalinibacter kiritimatiensis gen. nov., sp. nov., a moderately thermohalophilic thiosulfate-reducing bacterium from a hypersaline microbial mat.</title>
        <authorList>
            <person name="Ben Hania W."/>
            <person name="Joseph M."/>
            <person name="Fiebig A."/>
            <person name="Bunk B."/>
            <person name="Klenk H.-P."/>
            <person name="Fardeau M.-L."/>
            <person name="Spring S."/>
        </authorList>
    </citation>
    <scope>NUCLEOTIDE SEQUENCE [LARGE SCALE GENOMIC DNA]</scope>
    <source>
        <strain evidence="9 10">L21-TH-D2</strain>
    </source>
</reference>
<feature type="domain" description="Major facilitator superfamily (MFS) profile" evidence="8">
    <location>
        <begin position="16"/>
        <end position="408"/>
    </location>
</feature>
<comment type="subcellular location">
    <subcellularLocation>
        <location evidence="1">Cell membrane</location>
        <topology evidence="1">Multi-pass membrane protein</topology>
    </subcellularLocation>
</comment>
<evidence type="ECO:0000256" key="2">
    <source>
        <dbReference type="ARBA" id="ARBA00022448"/>
    </source>
</evidence>
<keyword evidence="2" id="KW-0813">Transport</keyword>
<evidence type="ECO:0000313" key="10">
    <source>
        <dbReference type="Proteomes" id="UP000013378"/>
    </source>
</evidence>
<proteinExistence type="predicted"/>
<dbReference type="RefSeq" id="WP_006307557.1">
    <property type="nucleotide sequence ID" value="NZ_ARZA01000048.1"/>
</dbReference>
<feature type="transmembrane region" description="Helical" evidence="7">
    <location>
        <begin position="318"/>
        <end position="340"/>
    </location>
</feature>
<feature type="transmembrane region" description="Helical" evidence="7">
    <location>
        <begin position="143"/>
        <end position="163"/>
    </location>
</feature>
<dbReference type="OrthoDB" id="9793283at2"/>
<dbReference type="GO" id="GO:0005886">
    <property type="term" value="C:plasma membrane"/>
    <property type="evidence" value="ECO:0007669"/>
    <property type="project" value="UniProtKB-SubCell"/>
</dbReference>
<accession>R1AWK0</accession>
<feature type="transmembrane region" description="Helical" evidence="7">
    <location>
        <begin position="21"/>
        <end position="39"/>
    </location>
</feature>
<dbReference type="InterPro" id="IPR020846">
    <property type="entry name" value="MFS_dom"/>
</dbReference>